<organism evidence="1 2">
    <name type="scientific">Parasporobacterium paucivorans DSM 15970</name>
    <dbReference type="NCBI Taxonomy" id="1122934"/>
    <lineage>
        <taxon>Bacteria</taxon>
        <taxon>Bacillati</taxon>
        <taxon>Bacillota</taxon>
        <taxon>Clostridia</taxon>
        <taxon>Lachnospirales</taxon>
        <taxon>Lachnospiraceae</taxon>
        <taxon>Parasporobacterium</taxon>
    </lineage>
</organism>
<gene>
    <name evidence="1" type="ORF">SAMN02745691_00278</name>
</gene>
<dbReference type="STRING" id="1122934.SAMN02745691_00278"/>
<dbReference type="Proteomes" id="UP000184342">
    <property type="component" value="Unassembled WGS sequence"/>
</dbReference>
<dbReference type="OrthoDB" id="2058235at2"/>
<keyword evidence="2" id="KW-1185">Reference proteome</keyword>
<evidence type="ECO:0000313" key="2">
    <source>
        <dbReference type="Proteomes" id="UP000184342"/>
    </source>
</evidence>
<protein>
    <recommendedName>
        <fullName evidence="3">Helix-turn-helix domain-containing protein</fullName>
    </recommendedName>
</protein>
<sequence length="62" mass="7309">MNYPKPLMSISELTELGFSRDYLKRIVHHKQAVKFANRTSRGGKFIIDTEEFEKLRKRGILI</sequence>
<name>A0A1M6B7M0_9FIRM</name>
<evidence type="ECO:0008006" key="3">
    <source>
        <dbReference type="Google" id="ProtNLM"/>
    </source>
</evidence>
<evidence type="ECO:0000313" key="1">
    <source>
        <dbReference type="EMBL" id="SHI44578.1"/>
    </source>
</evidence>
<accession>A0A1M6B7M0</accession>
<dbReference type="EMBL" id="FQYT01000003">
    <property type="protein sequence ID" value="SHI44578.1"/>
    <property type="molecule type" value="Genomic_DNA"/>
</dbReference>
<dbReference type="RefSeq" id="WP_073992573.1">
    <property type="nucleotide sequence ID" value="NZ_FQYT01000003.1"/>
</dbReference>
<reference evidence="1 2" key="1">
    <citation type="submission" date="2016-11" db="EMBL/GenBank/DDBJ databases">
        <authorList>
            <person name="Jaros S."/>
            <person name="Januszkiewicz K."/>
            <person name="Wedrychowicz H."/>
        </authorList>
    </citation>
    <scope>NUCLEOTIDE SEQUENCE [LARGE SCALE GENOMIC DNA]</scope>
    <source>
        <strain evidence="1 2">DSM 15970</strain>
    </source>
</reference>
<proteinExistence type="predicted"/>
<dbReference type="AlphaFoldDB" id="A0A1M6B7M0"/>